<accession>A0ACB9LIN3</accession>
<gene>
    <name evidence="1" type="ORF">MLD38_036117</name>
</gene>
<dbReference type="Proteomes" id="UP001057402">
    <property type="component" value="Chromosome 11"/>
</dbReference>
<evidence type="ECO:0000313" key="1">
    <source>
        <dbReference type="EMBL" id="KAI4311205.1"/>
    </source>
</evidence>
<keyword evidence="2" id="KW-1185">Reference proteome</keyword>
<protein>
    <submittedName>
        <fullName evidence="1">Uncharacterized protein</fullName>
    </submittedName>
</protein>
<sequence length="222" mass="25171">MESSPNDRLDYGKMAYGCQHYGRRCKIRAPCCNEVFPCRHCHNGAAAFLGNSSVQHELVRQDVKQVIVAIRSSLYVILDWDSKLLELSTRVGQVCSNYGVRTGEYFCNVCKFYDDDTAKGQFHYDDCCICRVGGRENFFHCKKCGLCYSIVLQNNHSCVENSMRHHCPICFENVGMIFSCKLASGLRHGMLPLRENLDSRLVFAAFRKNPDENIPGFGAEVL</sequence>
<proteinExistence type="predicted"/>
<evidence type="ECO:0000313" key="2">
    <source>
        <dbReference type="Proteomes" id="UP001057402"/>
    </source>
</evidence>
<reference evidence="2" key="1">
    <citation type="journal article" date="2023" name="Front. Plant Sci.">
        <title>Chromosomal-level genome assembly of Melastoma candidum provides insights into trichome evolution.</title>
        <authorList>
            <person name="Zhong Y."/>
            <person name="Wu W."/>
            <person name="Sun C."/>
            <person name="Zou P."/>
            <person name="Liu Y."/>
            <person name="Dai S."/>
            <person name="Zhou R."/>
        </authorList>
    </citation>
    <scope>NUCLEOTIDE SEQUENCE [LARGE SCALE GENOMIC DNA]</scope>
</reference>
<name>A0ACB9LIN3_9MYRT</name>
<organism evidence="1 2">
    <name type="scientific">Melastoma candidum</name>
    <dbReference type="NCBI Taxonomy" id="119954"/>
    <lineage>
        <taxon>Eukaryota</taxon>
        <taxon>Viridiplantae</taxon>
        <taxon>Streptophyta</taxon>
        <taxon>Embryophyta</taxon>
        <taxon>Tracheophyta</taxon>
        <taxon>Spermatophyta</taxon>
        <taxon>Magnoliopsida</taxon>
        <taxon>eudicotyledons</taxon>
        <taxon>Gunneridae</taxon>
        <taxon>Pentapetalae</taxon>
        <taxon>rosids</taxon>
        <taxon>malvids</taxon>
        <taxon>Myrtales</taxon>
        <taxon>Melastomataceae</taxon>
        <taxon>Melastomatoideae</taxon>
        <taxon>Melastomateae</taxon>
        <taxon>Melastoma</taxon>
    </lineage>
</organism>
<comment type="caution">
    <text evidence="1">The sequence shown here is derived from an EMBL/GenBank/DDBJ whole genome shotgun (WGS) entry which is preliminary data.</text>
</comment>
<dbReference type="EMBL" id="CM042890">
    <property type="protein sequence ID" value="KAI4311205.1"/>
    <property type="molecule type" value="Genomic_DNA"/>
</dbReference>